<evidence type="ECO:0000313" key="2">
    <source>
        <dbReference type="Proteomes" id="UP001144280"/>
    </source>
</evidence>
<protein>
    <recommendedName>
        <fullName evidence="3">DUF2191 domain-containing protein</fullName>
    </recommendedName>
</protein>
<name>A0ABQ5QUR1_9ACTN</name>
<dbReference type="Proteomes" id="UP001144280">
    <property type="component" value="Unassembled WGS sequence"/>
</dbReference>
<dbReference type="InterPro" id="IPR019239">
    <property type="entry name" value="VapB_antitoxin"/>
</dbReference>
<evidence type="ECO:0000313" key="1">
    <source>
        <dbReference type="EMBL" id="GLH97617.1"/>
    </source>
</evidence>
<gene>
    <name evidence="1" type="ORF">Pa4123_28920</name>
</gene>
<organism evidence="1 2">
    <name type="scientific">Phytohabitans aurantiacus</name>
    <dbReference type="NCBI Taxonomy" id="3016789"/>
    <lineage>
        <taxon>Bacteria</taxon>
        <taxon>Bacillati</taxon>
        <taxon>Actinomycetota</taxon>
        <taxon>Actinomycetes</taxon>
        <taxon>Micromonosporales</taxon>
        <taxon>Micromonosporaceae</taxon>
    </lineage>
</organism>
<sequence>MTKVLVDVDDDALAEASVLLGTKTKKDTINTALRQAANQLRRAKALARLAELGETGTFDELLDKTTYRA</sequence>
<reference evidence="1" key="1">
    <citation type="submission" date="2022-12" db="EMBL/GenBank/DDBJ databases">
        <title>New Phytohabitans aurantiacus sp. RD004123 nov., an actinomycete isolated from soil.</title>
        <authorList>
            <person name="Triningsih D.W."/>
            <person name="Harunari E."/>
            <person name="Igarashi Y."/>
        </authorList>
    </citation>
    <scope>NUCLEOTIDE SEQUENCE</scope>
    <source>
        <strain evidence="1">RD004123</strain>
    </source>
</reference>
<dbReference type="RefSeq" id="WP_281895664.1">
    <property type="nucleotide sequence ID" value="NZ_BSDI01000011.1"/>
</dbReference>
<dbReference type="Pfam" id="PF09957">
    <property type="entry name" value="VapB_antitoxin"/>
    <property type="match status" value="1"/>
</dbReference>
<evidence type="ECO:0008006" key="3">
    <source>
        <dbReference type="Google" id="ProtNLM"/>
    </source>
</evidence>
<proteinExistence type="predicted"/>
<comment type="caution">
    <text evidence="1">The sequence shown here is derived from an EMBL/GenBank/DDBJ whole genome shotgun (WGS) entry which is preliminary data.</text>
</comment>
<dbReference type="EMBL" id="BSDI01000011">
    <property type="protein sequence ID" value="GLH97617.1"/>
    <property type="molecule type" value="Genomic_DNA"/>
</dbReference>
<accession>A0ABQ5QUR1</accession>
<keyword evidence="2" id="KW-1185">Reference proteome</keyword>